<reference evidence="1" key="1">
    <citation type="submission" date="2022-10" db="EMBL/GenBank/DDBJ databases">
        <title>Rhodococcus ferula Z13 complete genome.</title>
        <authorList>
            <person name="Long X."/>
            <person name="Zang M."/>
        </authorList>
    </citation>
    <scope>NUCLEOTIDE SEQUENCE</scope>
    <source>
        <strain evidence="1">Z13</strain>
    </source>
</reference>
<dbReference type="EMBL" id="CP107551">
    <property type="protein sequence ID" value="UYP18503.1"/>
    <property type="molecule type" value="Genomic_DNA"/>
</dbReference>
<gene>
    <name evidence="1" type="ORF">OED52_17890</name>
</gene>
<name>A0ACD4DEN3_9NOCA</name>
<protein>
    <submittedName>
        <fullName evidence="1">DUF6098 family protein</fullName>
    </submittedName>
</protein>
<keyword evidence="2" id="KW-1185">Reference proteome</keyword>
<evidence type="ECO:0000313" key="2">
    <source>
        <dbReference type="Proteomes" id="UP001156484"/>
    </source>
</evidence>
<sequence>MGTSVHGYQPDPDDMPLVTSLDQLADLATDPLLYLRYSKGPVADAEDGPSRDHEANVTLPGLSATTISPEPWWRRPVKDWVARRLCKYSEPAQEDGRFAWLLTGRMVGRGSDHEPLLVDVRPHARIAREVLDEATRWYHERFDVGNDSRRSA</sequence>
<accession>A0ACD4DEN3</accession>
<proteinExistence type="predicted"/>
<dbReference type="Proteomes" id="UP001156484">
    <property type="component" value="Chromosome"/>
</dbReference>
<organism evidence="1 2">
    <name type="scientific">Rhodococcus sacchari</name>
    <dbReference type="NCBI Taxonomy" id="2962047"/>
    <lineage>
        <taxon>Bacteria</taxon>
        <taxon>Bacillati</taxon>
        <taxon>Actinomycetota</taxon>
        <taxon>Actinomycetes</taxon>
        <taxon>Mycobacteriales</taxon>
        <taxon>Nocardiaceae</taxon>
        <taxon>Rhodococcus</taxon>
    </lineage>
</organism>
<evidence type="ECO:0000313" key="1">
    <source>
        <dbReference type="EMBL" id="UYP18503.1"/>
    </source>
</evidence>